<dbReference type="InterPro" id="IPR036097">
    <property type="entry name" value="HisK_dim/P_sf"/>
</dbReference>
<dbReference type="Gene3D" id="1.10.287.130">
    <property type="match status" value="1"/>
</dbReference>
<dbReference type="InterPro" id="IPR000014">
    <property type="entry name" value="PAS"/>
</dbReference>
<dbReference type="SUPFAM" id="SSF47384">
    <property type="entry name" value="Homodimeric domain of signal transducing histidine kinase"/>
    <property type="match status" value="1"/>
</dbReference>
<dbReference type="InterPro" id="IPR036890">
    <property type="entry name" value="HATPase_C_sf"/>
</dbReference>
<evidence type="ECO:0000259" key="10">
    <source>
        <dbReference type="PROSITE" id="PS50109"/>
    </source>
</evidence>
<dbReference type="Pfam" id="PF08447">
    <property type="entry name" value="PAS_3"/>
    <property type="match status" value="1"/>
</dbReference>
<dbReference type="SMART" id="SM00091">
    <property type="entry name" value="PAS"/>
    <property type="match status" value="1"/>
</dbReference>
<dbReference type="Pfam" id="PF02518">
    <property type="entry name" value="HATPase_c"/>
    <property type="match status" value="1"/>
</dbReference>
<dbReference type="EC" id="2.7.13.3" evidence="2"/>
<evidence type="ECO:0000256" key="2">
    <source>
        <dbReference type="ARBA" id="ARBA00012438"/>
    </source>
</evidence>
<proteinExistence type="predicted"/>
<keyword evidence="6" id="KW-0418">Kinase</keyword>
<dbReference type="InterPro" id="IPR003594">
    <property type="entry name" value="HATPase_dom"/>
</dbReference>
<protein>
    <recommendedName>
        <fullName evidence="2">histidine kinase</fullName>
        <ecNumber evidence="2">2.7.13.3</ecNumber>
    </recommendedName>
</protein>
<dbReference type="SUPFAM" id="SSF55781">
    <property type="entry name" value="GAF domain-like"/>
    <property type="match status" value="2"/>
</dbReference>
<comment type="catalytic activity">
    <reaction evidence="1">
        <text>ATP + protein L-histidine = ADP + protein N-phospho-L-histidine.</text>
        <dbReference type="EC" id="2.7.13.3"/>
    </reaction>
</comment>
<keyword evidence="8" id="KW-0902">Two-component regulatory system</keyword>
<evidence type="ECO:0000256" key="6">
    <source>
        <dbReference type="ARBA" id="ARBA00022777"/>
    </source>
</evidence>
<keyword evidence="14" id="KW-1185">Reference proteome</keyword>
<dbReference type="PROSITE" id="PS50110">
    <property type="entry name" value="RESPONSE_REGULATORY"/>
    <property type="match status" value="1"/>
</dbReference>
<evidence type="ECO:0000313" key="13">
    <source>
        <dbReference type="EMBL" id="NKE43178.1"/>
    </source>
</evidence>
<keyword evidence="3 9" id="KW-0597">Phosphoprotein</keyword>
<dbReference type="PRINTS" id="PR00344">
    <property type="entry name" value="BCTRLSENSOR"/>
</dbReference>
<comment type="caution">
    <text evidence="13">The sequence shown here is derived from an EMBL/GenBank/DDBJ whole genome shotgun (WGS) entry which is preliminary data.</text>
</comment>
<dbReference type="SMART" id="SM00388">
    <property type="entry name" value="HisKA"/>
    <property type="match status" value="1"/>
</dbReference>
<dbReference type="InterPro" id="IPR035965">
    <property type="entry name" value="PAS-like_dom_sf"/>
</dbReference>
<evidence type="ECO:0000259" key="12">
    <source>
        <dbReference type="PROSITE" id="PS50113"/>
    </source>
</evidence>
<dbReference type="Gene3D" id="3.30.450.20">
    <property type="entry name" value="PAS domain"/>
    <property type="match status" value="1"/>
</dbReference>
<evidence type="ECO:0000256" key="4">
    <source>
        <dbReference type="ARBA" id="ARBA00022679"/>
    </source>
</evidence>
<feature type="domain" description="Histidine kinase" evidence="10">
    <location>
        <begin position="417"/>
        <end position="639"/>
    </location>
</feature>
<dbReference type="SMART" id="SM00086">
    <property type="entry name" value="PAC"/>
    <property type="match status" value="1"/>
</dbReference>
<dbReference type="SUPFAM" id="SSF55785">
    <property type="entry name" value="PYP-like sensor domain (PAS domain)"/>
    <property type="match status" value="1"/>
</dbReference>
<evidence type="ECO:0000256" key="3">
    <source>
        <dbReference type="ARBA" id="ARBA00022553"/>
    </source>
</evidence>
<dbReference type="PROSITE" id="PS50109">
    <property type="entry name" value="HIS_KIN"/>
    <property type="match status" value="1"/>
</dbReference>
<dbReference type="SMART" id="SM00448">
    <property type="entry name" value="REC"/>
    <property type="match status" value="1"/>
</dbReference>
<dbReference type="InterPro" id="IPR013655">
    <property type="entry name" value="PAS_fold_3"/>
</dbReference>
<dbReference type="InterPro" id="IPR029016">
    <property type="entry name" value="GAF-like_dom_sf"/>
</dbReference>
<organism evidence="13 14">
    <name type="scientific">Falsiroseomonas frigidaquae</name>
    <dbReference type="NCBI Taxonomy" id="487318"/>
    <lineage>
        <taxon>Bacteria</taxon>
        <taxon>Pseudomonadati</taxon>
        <taxon>Pseudomonadota</taxon>
        <taxon>Alphaproteobacteria</taxon>
        <taxon>Acetobacterales</taxon>
        <taxon>Roseomonadaceae</taxon>
        <taxon>Falsiroseomonas</taxon>
    </lineage>
</organism>
<evidence type="ECO:0000256" key="1">
    <source>
        <dbReference type="ARBA" id="ARBA00000085"/>
    </source>
</evidence>
<dbReference type="Pfam" id="PF00072">
    <property type="entry name" value="Response_reg"/>
    <property type="match status" value="1"/>
</dbReference>
<dbReference type="InterPro" id="IPR000700">
    <property type="entry name" value="PAS-assoc_C"/>
</dbReference>
<dbReference type="PANTHER" id="PTHR43065">
    <property type="entry name" value="SENSOR HISTIDINE KINASE"/>
    <property type="match status" value="1"/>
</dbReference>
<dbReference type="NCBIfam" id="TIGR00229">
    <property type="entry name" value="sensory_box"/>
    <property type="match status" value="1"/>
</dbReference>
<dbReference type="InterPro" id="IPR011006">
    <property type="entry name" value="CheY-like_superfamily"/>
</dbReference>
<dbReference type="Gene3D" id="3.40.50.2300">
    <property type="match status" value="1"/>
</dbReference>
<dbReference type="InterPro" id="IPR001610">
    <property type="entry name" value="PAC"/>
</dbReference>
<dbReference type="EMBL" id="JAAVTX010000001">
    <property type="protein sequence ID" value="NKE43178.1"/>
    <property type="molecule type" value="Genomic_DNA"/>
</dbReference>
<gene>
    <name evidence="13" type="ORF">HB662_00200</name>
</gene>
<dbReference type="Gene3D" id="3.30.565.10">
    <property type="entry name" value="Histidine kinase-like ATPase, C-terminal domain"/>
    <property type="match status" value="1"/>
</dbReference>
<dbReference type="Proteomes" id="UP000765160">
    <property type="component" value="Unassembled WGS sequence"/>
</dbReference>
<dbReference type="InterPro" id="IPR001789">
    <property type="entry name" value="Sig_transdc_resp-reg_receiver"/>
</dbReference>
<dbReference type="InterPro" id="IPR003661">
    <property type="entry name" value="HisK_dim/P_dom"/>
</dbReference>
<dbReference type="InterPro" id="IPR005467">
    <property type="entry name" value="His_kinase_dom"/>
</dbReference>
<dbReference type="SUPFAM" id="SSF55874">
    <property type="entry name" value="ATPase domain of HSP90 chaperone/DNA topoisomerase II/histidine kinase"/>
    <property type="match status" value="1"/>
</dbReference>
<evidence type="ECO:0000256" key="5">
    <source>
        <dbReference type="ARBA" id="ARBA00022741"/>
    </source>
</evidence>
<evidence type="ECO:0000256" key="9">
    <source>
        <dbReference type="PROSITE-ProRule" id="PRU00169"/>
    </source>
</evidence>
<evidence type="ECO:0000256" key="7">
    <source>
        <dbReference type="ARBA" id="ARBA00022840"/>
    </source>
</evidence>
<feature type="modified residue" description="4-aspartylphosphate" evidence="9">
    <location>
        <position position="709"/>
    </location>
</feature>
<evidence type="ECO:0000259" key="11">
    <source>
        <dbReference type="PROSITE" id="PS50110"/>
    </source>
</evidence>
<keyword evidence="4" id="KW-0808">Transferase</keyword>
<dbReference type="CDD" id="cd00130">
    <property type="entry name" value="PAS"/>
    <property type="match status" value="1"/>
</dbReference>
<dbReference type="PANTHER" id="PTHR43065:SF46">
    <property type="entry name" value="C4-DICARBOXYLATE TRANSPORT SENSOR PROTEIN DCTB"/>
    <property type="match status" value="1"/>
</dbReference>
<accession>A0ABX1ESA5</accession>
<dbReference type="Gene3D" id="3.30.450.40">
    <property type="match status" value="1"/>
</dbReference>
<feature type="domain" description="PAC" evidence="12">
    <location>
        <begin position="352"/>
        <end position="404"/>
    </location>
</feature>
<keyword evidence="5" id="KW-0547">Nucleotide-binding</keyword>
<sequence>METARDSTLILGQALARIGRLARICLGVEEAGITLGSESVTEAGATSGFQQIWPLHGRDGHLLGTLWLRDAAPREPFSASEHALLEDLAATAVAALEHQQDIAALALRERLLRLVVDAPSFSLAVDRAMAELRAATDSMLCLFFRLGPDGRHMHLVAGQASTPELTAAYLDHLRRIDVRVDNSLCGKVAASGEQCVVPRVDESIRRQYPAISLSVEQRIVSQIVTPLSLGEARYAFSVGFGPGPRVLPALAEMLMGLGSALRPLLRRLLDAEQIALNEQRFRLVAGATAEIVWDWDLDTGQVWWSEEMTRQFGHVVPEPLPGLGWWSRLVVPEEREAVTASRKAAIADTEPWQAEYRFRKADGSIALVSDRGFLLRDADGVGLRMVGSMVDITRQRALEEQLRQAQRLDALGNLTGGVAHDFNNLLAVIIGNAELMMEELALDDASRSNLEIILAAAERGADLTGRLLAFARLHPLAPKVVDVNRLLRNMEDLLRRLIGPPVEVAFSLSRGEAPAVIDGAQLENAVLNLCINARDAMPLGGRLRIATACLDRAALAEAGLDVPPGDYVVITVTDTGAGMPPEVASRAFEPFFTTKAFGKGSGLGLSMVFGFVSQSRGHVRIATEPGRGTAVTLYLPRSEQAPEVVEPEAPTVLASGRGRVLLVEDDASLRRTATAQLQRLGYEVLPAANGEAALEVLQRDASVDLLFTDIVMPGRLNGHQLARRAAALRPALRVLFTSGYQANAAPEPGDLDCGFLLLPKPYRLAELADAVRQLLDTAPSRSRIGQDQP</sequence>
<name>A0ABX1ESA5_9PROT</name>
<keyword evidence="7" id="KW-0067">ATP-binding</keyword>
<reference evidence="13 14" key="1">
    <citation type="submission" date="2020-03" db="EMBL/GenBank/DDBJ databases">
        <title>Roseomonas selenitidurans sp. nov. isolated from soil.</title>
        <authorList>
            <person name="Liu H."/>
        </authorList>
    </citation>
    <scope>NUCLEOTIDE SEQUENCE [LARGE SCALE GENOMIC DNA]</scope>
    <source>
        <strain evidence="13 14">JCM 15073</strain>
    </source>
</reference>
<dbReference type="SMART" id="SM00387">
    <property type="entry name" value="HATPase_c"/>
    <property type="match status" value="1"/>
</dbReference>
<evidence type="ECO:0000313" key="14">
    <source>
        <dbReference type="Proteomes" id="UP000765160"/>
    </source>
</evidence>
<dbReference type="Pfam" id="PF00512">
    <property type="entry name" value="HisKA"/>
    <property type="match status" value="1"/>
</dbReference>
<dbReference type="CDD" id="cd00082">
    <property type="entry name" value="HisKA"/>
    <property type="match status" value="1"/>
</dbReference>
<dbReference type="SUPFAM" id="SSF52172">
    <property type="entry name" value="CheY-like"/>
    <property type="match status" value="1"/>
</dbReference>
<dbReference type="RefSeq" id="WP_168045994.1">
    <property type="nucleotide sequence ID" value="NZ_JAATJR010000001.1"/>
</dbReference>
<evidence type="ECO:0000256" key="8">
    <source>
        <dbReference type="ARBA" id="ARBA00023012"/>
    </source>
</evidence>
<dbReference type="PROSITE" id="PS50113">
    <property type="entry name" value="PAC"/>
    <property type="match status" value="1"/>
</dbReference>
<dbReference type="InterPro" id="IPR004358">
    <property type="entry name" value="Sig_transdc_His_kin-like_C"/>
</dbReference>
<feature type="domain" description="Response regulatory" evidence="11">
    <location>
        <begin position="659"/>
        <end position="775"/>
    </location>
</feature>